<dbReference type="SUPFAM" id="SSF55811">
    <property type="entry name" value="Nudix"/>
    <property type="match status" value="1"/>
</dbReference>
<name>A0A8X6NNN4_NEPPI</name>
<dbReference type="Pfam" id="PF00293">
    <property type="entry name" value="NUDIX"/>
    <property type="match status" value="1"/>
</dbReference>
<dbReference type="Gene3D" id="3.90.79.10">
    <property type="entry name" value="Nucleoside Triphosphate Pyrophosphohydrolase"/>
    <property type="match status" value="1"/>
</dbReference>
<dbReference type="CDD" id="cd03670">
    <property type="entry name" value="NUDIX_ADPRase_Nudt9"/>
    <property type="match status" value="1"/>
</dbReference>
<sequence length="282" mass="32521">MAARLFKKERMNAVCRMSTSYPVKRLFVPNDKVSWSRPWPEYAPPNYTAPHLKNADWADPDILNAKFKWNEEDDGIDRRSYDQQELIKYDVVEGYPLNPKGRTGLAGRGRLGRWGPNHAGDAIVTRWKRLNGVKQVDAENGFPILQFIAILRSDCKKWAIPGGFANPKETSSSAVLREFFEEAINVEKQSKEIQLILKEFFTDGKQVYRGYVDDPRNTDNAWIETNAINFHDENGKYTENIALDAGDDAVDVKWLDIVREMDIYPPHYAIIEYLKNLHNIKI</sequence>
<organism evidence="2 3">
    <name type="scientific">Nephila pilipes</name>
    <name type="common">Giant wood spider</name>
    <name type="synonym">Nephila maculata</name>
    <dbReference type="NCBI Taxonomy" id="299642"/>
    <lineage>
        <taxon>Eukaryota</taxon>
        <taxon>Metazoa</taxon>
        <taxon>Ecdysozoa</taxon>
        <taxon>Arthropoda</taxon>
        <taxon>Chelicerata</taxon>
        <taxon>Arachnida</taxon>
        <taxon>Araneae</taxon>
        <taxon>Araneomorphae</taxon>
        <taxon>Entelegynae</taxon>
        <taxon>Araneoidea</taxon>
        <taxon>Nephilidae</taxon>
        <taxon>Nephila</taxon>
    </lineage>
</organism>
<reference evidence="2" key="1">
    <citation type="submission" date="2020-08" db="EMBL/GenBank/DDBJ databases">
        <title>Multicomponent nature underlies the extraordinary mechanical properties of spider dragline silk.</title>
        <authorList>
            <person name="Kono N."/>
            <person name="Nakamura H."/>
            <person name="Mori M."/>
            <person name="Yoshida Y."/>
            <person name="Ohtoshi R."/>
            <person name="Malay A.D."/>
            <person name="Moran D.A.P."/>
            <person name="Tomita M."/>
            <person name="Numata K."/>
            <person name="Arakawa K."/>
        </authorList>
    </citation>
    <scope>NUCLEOTIDE SEQUENCE</scope>
</reference>
<gene>
    <name evidence="2" type="primary">NUDT9</name>
    <name evidence="2" type="ORF">NPIL_524961</name>
</gene>
<evidence type="ECO:0000313" key="2">
    <source>
        <dbReference type="EMBL" id="GFT25676.1"/>
    </source>
</evidence>
<dbReference type="OrthoDB" id="9972248at2759"/>
<keyword evidence="3" id="KW-1185">Reference proteome</keyword>
<feature type="domain" description="Nudix hydrolase" evidence="1">
    <location>
        <begin position="126"/>
        <end position="278"/>
    </location>
</feature>
<dbReference type="Proteomes" id="UP000887013">
    <property type="component" value="Unassembled WGS sequence"/>
</dbReference>
<dbReference type="PROSITE" id="PS51462">
    <property type="entry name" value="NUDIX"/>
    <property type="match status" value="1"/>
</dbReference>
<evidence type="ECO:0000313" key="3">
    <source>
        <dbReference type="Proteomes" id="UP000887013"/>
    </source>
</evidence>
<dbReference type="AlphaFoldDB" id="A0A8X6NNN4"/>
<dbReference type="InterPro" id="IPR015797">
    <property type="entry name" value="NUDIX_hydrolase-like_dom_sf"/>
</dbReference>
<dbReference type="GO" id="GO:0047631">
    <property type="term" value="F:ADP-ribose diphosphatase activity"/>
    <property type="evidence" value="ECO:0007669"/>
    <property type="project" value="InterPro"/>
</dbReference>
<comment type="caution">
    <text evidence="2">The sequence shown here is derived from an EMBL/GenBank/DDBJ whole genome shotgun (WGS) entry which is preliminary data.</text>
</comment>
<dbReference type="Pfam" id="PF25969">
    <property type="entry name" value="NUDT9_N"/>
    <property type="match status" value="1"/>
</dbReference>
<dbReference type="PANTHER" id="PTHR13030">
    <property type="entry name" value="NUDIX HYDROLASE"/>
    <property type="match status" value="1"/>
</dbReference>
<proteinExistence type="predicted"/>
<dbReference type="InterPro" id="IPR000086">
    <property type="entry name" value="NUDIX_hydrolase_dom"/>
</dbReference>
<accession>A0A8X6NNN4</accession>
<dbReference type="InterPro" id="IPR039989">
    <property type="entry name" value="NUDT9"/>
</dbReference>
<protein>
    <submittedName>
        <fullName evidence="2">ADP-ribose pyrophosphatase, mitochondrial</fullName>
    </submittedName>
</protein>
<dbReference type="PANTHER" id="PTHR13030:SF8">
    <property type="entry name" value="ADP-RIBOSE PYROPHOSPHATASE, MITOCHONDRIAL"/>
    <property type="match status" value="1"/>
</dbReference>
<evidence type="ECO:0000259" key="1">
    <source>
        <dbReference type="PROSITE" id="PS51462"/>
    </source>
</evidence>
<dbReference type="EMBL" id="BMAW01060325">
    <property type="protein sequence ID" value="GFT25676.1"/>
    <property type="molecule type" value="Genomic_DNA"/>
</dbReference>